<protein>
    <submittedName>
        <fullName evidence="2">Uncharacterized protein</fullName>
    </submittedName>
</protein>
<keyword evidence="1" id="KW-0472">Membrane</keyword>
<evidence type="ECO:0000313" key="2">
    <source>
        <dbReference type="EMBL" id="QPD03929.1"/>
    </source>
</evidence>
<evidence type="ECO:0000256" key="1">
    <source>
        <dbReference type="SAM" id="Phobius"/>
    </source>
</evidence>
<accession>A0A7S8IZB9</accession>
<gene>
    <name evidence="2" type="ORF">Nkreftii_001703</name>
</gene>
<keyword evidence="1" id="KW-1133">Transmembrane helix</keyword>
<reference evidence="2 3" key="1">
    <citation type="journal article" date="2020" name="ISME J.">
        <title>Enrichment and physiological characterization of a novel comammox Nitrospira indicates ammonium inhibition of complete nitrification.</title>
        <authorList>
            <person name="Sakoula D."/>
            <person name="Koch H."/>
            <person name="Frank J."/>
            <person name="Jetten M.S.M."/>
            <person name="van Kessel M.A.H.J."/>
            <person name="Lucker S."/>
        </authorList>
    </citation>
    <scope>NUCLEOTIDE SEQUENCE [LARGE SCALE GENOMIC DNA]</scope>
    <source>
        <strain evidence="2">Comreactor17</strain>
    </source>
</reference>
<dbReference type="KEGG" id="nkf:Nkreftii_001703"/>
<proteinExistence type="predicted"/>
<evidence type="ECO:0000313" key="3">
    <source>
        <dbReference type="Proteomes" id="UP000593737"/>
    </source>
</evidence>
<dbReference type="Proteomes" id="UP000593737">
    <property type="component" value="Chromosome"/>
</dbReference>
<sequence length="187" mass="21987">MDWSLLIFPLIVLIPGSIGWFFLRRFIDNTRNEFRDYQPILRVTNLSTMNTGDVVTLTPEVENLGPGVAYDCLLQLAGWDGSFSVKALHPQGPRYRRHSIPIVLGAGAPIRMKPMSRCFLRLSYRDRWEHRYECWYPVIQVQNANNRLYNIRIDLSQPEFTEPHLSVREMWTLLRQSSHDEDEENHE</sequence>
<keyword evidence="1" id="KW-0812">Transmembrane</keyword>
<dbReference type="EMBL" id="CP047423">
    <property type="protein sequence ID" value="QPD03929.1"/>
    <property type="molecule type" value="Genomic_DNA"/>
</dbReference>
<name>A0A7S8IZB9_9BACT</name>
<dbReference type="AlphaFoldDB" id="A0A7S8IZB9"/>
<feature type="transmembrane region" description="Helical" evidence="1">
    <location>
        <begin position="6"/>
        <end position="23"/>
    </location>
</feature>
<organism evidence="2 3">
    <name type="scientific">Candidatus Nitrospira kreftii</name>
    <dbReference type="NCBI Taxonomy" id="2652173"/>
    <lineage>
        <taxon>Bacteria</taxon>
        <taxon>Pseudomonadati</taxon>
        <taxon>Nitrospirota</taxon>
        <taxon>Nitrospiria</taxon>
        <taxon>Nitrospirales</taxon>
        <taxon>Nitrospiraceae</taxon>
        <taxon>Nitrospira</taxon>
    </lineage>
</organism>